<keyword evidence="7 9" id="KW-0472">Membrane</keyword>
<dbReference type="InterPro" id="IPR005286">
    <property type="entry name" value="Cell_div_FtsE"/>
</dbReference>
<dbReference type="PROSITE" id="PS50893">
    <property type="entry name" value="ABC_TRANSPORTER_2"/>
    <property type="match status" value="1"/>
</dbReference>
<dbReference type="PANTHER" id="PTHR24220">
    <property type="entry name" value="IMPORT ATP-BINDING PROTEIN"/>
    <property type="match status" value="1"/>
</dbReference>
<dbReference type="Pfam" id="PF00005">
    <property type="entry name" value="ABC_tran"/>
    <property type="match status" value="1"/>
</dbReference>
<dbReference type="FunFam" id="3.40.50.300:FF:000056">
    <property type="entry name" value="Cell division ATP-binding protein FtsE"/>
    <property type="match status" value="1"/>
</dbReference>
<dbReference type="SUPFAM" id="SSF52540">
    <property type="entry name" value="P-loop containing nucleoside triphosphate hydrolases"/>
    <property type="match status" value="1"/>
</dbReference>
<dbReference type="SMART" id="SM00382">
    <property type="entry name" value="AAA"/>
    <property type="match status" value="1"/>
</dbReference>
<dbReference type="InterPro" id="IPR003439">
    <property type="entry name" value="ABC_transporter-like_ATP-bd"/>
</dbReference>
<name>A0A2M6XBD8_9BACT</name>
<evidence type="ECO:0000256" key="2">
    <source>
        <dbReference type="ARBA" id="ARBA00020019"/>
    </source>
</evidence>
<proteinExistence type="inferred from homology"/>
<evidence type="ECO:0000313" key="12">
    <source>
        <dbReference type="Proteomes" id="UP000231214"/>
    </source>
</evidence>
<dbReference type="GO" id="GO:0022857">
    <property type="term" value="F:transmembrane transporter activity"/>
    <property type="evidence" value="ECO:0007669"/>
    <property type="project" value="TreeGrafter"/>
</dbReference>
<dbReference type="PANTHER" id="PTHR24220:SF470">
    <property type="entry name" value="CELL DIVISION ATP-BINDING PROTEIN FTSE"/>
    <property type="match status" value="1"/>
</dbReference>
<gene>
    <name evidence="9 11" type="primary">ftsE</name>
    <name evidence="11" type="ORF">COT66_00495</name>
</gene>
<comment type="subunit">
    <text evidence="9">Homodimer. Forms a membrane-associated complex with FtsX.</text>
</comment>
<keyword evidence="8 9" id="KW-0131">Cell cycle</keyword>
<comment type="function">
    <text evidence="9">Part of the ABC transporter FtsEX involved in cellular division.</text>
</comment>
<keyword evidence="3 9" id="KW-1003">Cell membrane</keyword>
<organism evidence="11 12">
    <name type="scientific">Candidatus Shapirobacteria bacterium CG09_land_8_20_14_0_10_49_15</name>
    <dbReference type="NCBI Taxonomy" id="1974482"/>
    <lineage>
        <taxon>Bacteria</taxon>
        <taxon>Candidatus Shapironibacteriota</taxon>
    </lineage>
</organism>
<dbReference type="AlphaFoldDB" id="A0A2M6XBD8"/>
<evidence type="ECO:0000256" key="9">
    <source>
        <dbReference type="RuleBase" id="RU365094"/>
    </source>
</evidence>
<evidence type="ECO:0000256" key="5">
    <source>
        <dbReference type="ARBA" id="ARBA00022741"/>
    </source>
</evidence>
<evidence type="ECO:0000256" key="1">
    <source>
        <dbReference type="ARBA" id="ARBA00005417"/>
    </source>
</evidence>
<keyword evidence="4 9" id="KW-0132">Cell division</keyword>
<dbReference type="GO" id="GO:0051301">
    <property type="term" value="P:cell division"/>
    <property type="evidence" value="ECO:0007669"/>
    <property type="project" value="UniProtKB-UniRule"/>
</dbReference>
<keyword evidence="6 9" id="KW-0067">ATP-binding</keyword>
<dbReference type="GO" id="GO:0005886">
    <property type="term" value="C:plasma membrane"/>
    <property type="evidence" value="ECO:0007669"/>
    <property type="project" value="UniProtKB-SubCell"/>
</dbReference>
<evidence type="ECO:0000256" key="3">
    <source>
        <dbReference type="ARBA" id="ARBA00022475"/>
    </source>
</evidence>
<dbReference type="EMBL" id="PEZK01000009">
    <property type="protein sequence ID" value="PIU02387.1"/>
    <property type="molecule type" value="Genomic_DNA"/>
</dbReference>
<dbReference type="InterPro" id="IPR017871">
    <property type="entry name" value="ABC_transporter-like_CS"/>
</dbReference>
<dbReference type="GO" id="GO:0005524">
    <property type="term" value="F:ATP binding"/>
    <property type="evidence" value="ECO:0007669"/>
    <property type="project" value="UniProtKB-UniRule"/>
</dbReference>
<dbReference type="GO" id="GO:0016887">
    <property type="term" value="F:ATP hydrolysis activity"/>
    <property type="evidence" value="ECO:0007669"/>
    <property type="project" value="InterPro"/>
</dbReference>
<evidence type="ECO:0000313" key="11">
    <source>
        <dbReference type="EMBL" id="PIU02387.1"/>
    </source>
</evidence>
<evidence type="ECO:0000259" key="10">
    <source>
        <dbReference type="PROSITE" id="PS50893"/>
    </source>
</evidence>
<dbReference type="PROSITE" id="PS00211">
    <property type="entry name" value="ABC_TRANSPORTER_1"/>
    <property type="match status" value="1"/>
</dbReference>
<keyword evidence="5 9" id="KW-0547">Nucleotide-binding</keyword>
<comment type="similarity">
    <text evidence="1 9">Belongs to the ABC transporter superfamily.</text>
</comment>
<accession>A0A2M6XBD8</accession>
<dbReference type="NCBIfam" id="TIGR02673">
    <property type="entry name" value="FtsE"/>
    <property type="match status" value="1"/>
</dbReference>
<dbReference type="InterPro" id="IPR015854">
    <property type="entry name" value="ABC_transpr_LolD-like"/>
</dbReference>
<protein>
    <recommendedName>
        <fullName evidence="2 9">Cell division ATP-binding protein FtsE</fullName>
    </recommendedName>
</protein>
<evidence type="ECO:0000256" key="7">
    <source>
        <dbReference type="ARBA" id="ARBA00023136"/>
    </source>
</evidence>
<comment type="subcellular location">
    <subcellularLocation>
        <location evidence="9">Cell membrane</location>
        <topology evidence="9">Peripheral membrane protein</topology>
        <orientation evidence="9">Cytoplasmic side</orientation>
    </subcellularLocation>
</comment>
<sequence>MIKFDKVTKKFGSITALSAVSFEIPKNSFVFIVGPSGAGKSTIVHLLLREYLPTSGKIKVSKQDLAKLTKKELVALRRQIGVVFQDFKLLADRTVFENVALPLKFVKNDAEQIGKEVRQVLKLVGLTERAALFPAQLAGGELQRACLARAIVNCPEIVIADEPTGNLDPQTAVQIVDLLKKVNEMGSTVIIATHNAQIVNQFNQRVIALAQGELISDQPESQYPLTK</sequence>
<dbReference type="Proteomes" id="UP000231214">
    <property type="component" value="Unassembled WGS sequence"/>
</dbReference>
<dbReference type="InterPro" id="IPR027417">
    <property type="entry name" value="P-loop_NTPase"/>
</dbReference>
<comment type="caution">
    <text evidence="11">The sequence shown here is derived from an EMBL/GenBank/DDBJ whole genome shotgun (WGS) entry which is preliminary data.</text>
</comment>
<evidence type="ECO:0000256" key="4">
    <source>
        <dbReference type="ARBA" id="ARBA00022618"/>
    </source>
</evidence>
<reference evidence="12" key="1">
    <citation type="submission" date="2017-09" db="EMBL/GenBank/DDBJ databases">
        <title>Depth-based differentiation of microbial function through sediment-hosted aquifers and enrichment of novel symbionts in the deep terrestrial subsurface.</title>
        <authorList>
            <person name="Probst A.J."/>
            <person name="Ladd B."/>
            <person name="Jarett J.K."/>
            <person name="Geller-Mcgrath D.E."/>
            <person name="Sieber C.M.K."/>
            <person name="Emerson J.B."/>
            <person name="Anantharaman K."/>
            <person name="Thomas B.C."/>
            <person name="Malmstrom R."/>
            <person name="Stieglmeier M."/>
            <person name="Klingl A."/>
            <person name="Woyke T."/>
            <person name="Ryan C.M."/>
            <person name="Banfield J.F."/>
        </authorList>
    </citation>
    <scope>NUCLEOTIDE SEQUENCE [LARGE SCALE GENOMIC DNA]</scope>
</reference>
<feature type="domain" description="ABC transporter" evidence="10">
    <location>
        <begin position="2"/>
        <end position="227"/>
    </location>
</feature>
<dbReference type="InterPro" id="IPR003593">
    <property type="entry name" value="AAA+_ATPase"/>
</dbReference>
<dbReference type="Gene3D" id="3.40.50.300">
    <property type="entry name" value="P-loop containing nucleotide triphosphate hydrolases"/>
    <property type="match status" value="1"/>
</dbReference>
<evidence type="ECO:0000256" key="8">
    <source>
        <dbReference type="ARBA" id="ARBA00023306"/>
    </source>
</evidence>
<evidence type="ECO:0000256" key="6">
    <source>
        <dbReference type="ARBA" id="ARBA00022840"/>
    </source>
</evidence>